<comment type="caution">
    <text evidence="2">The sequence shown here is derived from an EMBL/GenBank/DDBJ whole genome shotgun (WGS) entry which is preliminary data.</text>
</comment>
<dbReference type="AlphaFoldDB" id="M2A6M2"/>
<evidence type="ECO:0000313" key="2">
    <source>
        <dbReference type="EMBL" id="EMB16481.1"/>
    </source>
</evidence>
<dbReference type="EMBL" id="ANMO01000120">
    <property type="protein sequence ID" value="EMB16481.1"/>
    <property type="molecule type" value="Genomic_DNA"/>
</dbReference>
<gene>
    <name evidence="2" type="ORF">RE6C_02846</name>
</gene>
<protein>
    <submittedName>
        <fullName evidence="2">Uncharacterized protein</fullName>
    </submittedName>
</protein>
<sequence>MVTTVLTQVQDRRPPQFHNDDPSYLRELRTIDGFVWLSMPHGSDAIEKGFIELPSCFAVRT</sequence>
<dbReference type="Proteomes" id="UP000011529">
    <property type="component" value="Unassembled WGS sequence"/>
</dbReference>
<accession>M2A6M2</accession>
<proteinExistence type="predicted"/>
<reference evidence="2" key="2">
    <citation type="journal article" date="2013" name="Mar. Genomics">
        <title>Expression of sulfatases in Rhodopirellula baltica and the diversity of sulfatases in the genus Rhodopirellula.</title>
        <authorList>
            <person name="Wegner C.E."/>
            <person name="Richter-Heitmann T."/>
            <person name="Klindworth A."/>
            <person name="Klockow C."/>
            <person name="Richter M."/>
            <person name="Achstetter T."/>
            <person name="Glockner F.O."/>
            <person name="Harder J."/>
        </authorList>
    </citation>
    <scope>NUCLEOTIDE SEQUENCE [LARGE SCALE GENOMIC DNA]</scope>
    <source>
        <strain evidence="2">6C</strain>
    </source>
</reference>
<feature type="region of interest" description="Disordered" evidence="1">
    <location>
        <begin position="1"/>
        <end position="21"/>
    </location>
</feature>
<reference evidence="2" key="1">
    <citation type="submission" date="2012-11" db="EMBL/GenBank/DDBJ databases">
        <title>Permanent draft genomes of Rhodopirellula europaea strain SH398 and 6C.</title>
        <authorList>
            <person name="Richter M."/>
            <person name="Richter-Heitmann T."/>
            <person name="Frank C."/>
            <person name="Harder J."/>
            <person name="Glockner F.O."/>
        </authorList>
    </citation>
    <scope>NUCLEOTIDE SEQUENCE</scope>
    <source>
        <strain evidence="2">6C</strain>
    </source>
</reference>
<dbReference type="PATRIC" id="fig|1263867.3.peg.3043"/>
<evidence type="ECO:0000313" key="3">
    <source>
        <dbReference type="Proteomes" id="UP000011529"/>
    </source>
</evidence>
<organism evidence="2 3">
    <name type="scientific">Rhodopirellula europaea 6C</name>
    <dbReference type="NCBI Taxonomy" id="1263867"/>
    <lineage>
        <taxon>Bacteria</taxon>
        <taxon>Pseudomonadati</taxon>
        <taxon>Planctomycetota</taxon>
        <taxon>Planctomycetia</taxon>
        <taxon>Pirellulales</taxon>
        <taxon>Pirellulaceae</taxon>
        <taxon>Rhodopirellula</taxon>
    </lineage>
</organism>
<feature type="compositionally biased region" description="Basic and acidic residues" evidence="1">
    <location>
        <begin position="10"/>
        <end position="21"/>
    </location>
</feature>
<evidence type="ECO:0000256" key="1">
    <source>
        <dbReference type="SAM" id="MobiDB-lite"/>
    </source>
</evidence>
<name>M2A6M2_9BACT</name>
<keyword evidence="3" id="KW-1185">Reference proteome</keyword>